<gene>
    <name evidence="3" type="ORF">NZD89_12405</name>
</gene>
<dbReference type="Gene3D" id="3.30.530.20">
    <property type="match status" value="1"/>
</dbReference>
<accession>A0ABY6ZNY9</accession>
<reference evidence="3" key="1">
    <citation type="submission" date="2022-08" db="EMBL/GenBank/DDBJ databases">
        <title>Alicyclobacillus fastidiosus DSM 17978, complete genome.</title>
        <authorList>
            <person name="Wang Q."/>
            <person name="Cai R."/>
            <person name="Wang Z."/>
        </authorList>
    </citation>
    <scope>NUCLEOTIDE SEQUENCE</scope>
    <source>
        <strain evidence="3">DSM 17978</strain>
    </source>
</reference>
<dbReference type="InterPro" id="IPR013538">
    <property type="entry name" value="ASHA1/2-like_C"/>
</dbReference>
<feature type="domain" description="Activator of Hsp90 ATPase homologue 1/2-like C-terminal" evidence="2">
    <location>
        <begin position="15"/>
        <end position="132"/>
    </location>
</feature>
<evidence type="ECO:0000259" key="2">
    <source>
        <dbReference type="Pfam" id="PF08327"/>
    </source>
</evidence>
<proteinExistence type="inferred from homology"/>
<protein>
    <submittedName>
        <fullName evidence="3">SRPBCC domain-containing protein</fullName>
    </submittedName>
</protein>
<dbReference type="CDD" id="cd07814">
    <property type="entry name" value="SRPBCC_CalC_Aha1-like"/>
    <property type="match status" value="1"/>
</dbReference>
<dbReference type="Pfam" id="PF08327">
    <property type="entry name" value="AHSA1"/>
    <property type="match status" value="1"/>
</dbReference>
<organism evidence="3 4">
    <name type="scientific">Alicyclobacillus fastidiosus</name>
    <dbReference type="NCBI Taxonomy" id="392011"/>
    <lineage>
        <taxon>Bacteria</taxon>
        <taxon>Bacillati</taxon>
        <taxon>Bacillota</taxon>
        <taxon>Bacilli</taxon>
        <taxon>Bacillales</taxon>
        <taxon>Alicyclobacillaceae</taxon>
        <taxon>Alicyclobacillus</taxon>
    </lineage>
</organism>
<name>A0ABY6ZNY9_9BACL</name>
<dbReference type="InterPro" id="IPR023393">
    <property type="entry name" value="START-like_dom_sf"/>
</dbReference>
<keyword evidence="4" id="KW-1185">Reference proteome</keyword>
<sequence length="134" mass="15338">MGKDVSLDFQFKSAIDKVWVALTDSNTLAKWMLFPQNDFKPIVGHKFQFRTEPNQWWDGIVNCEVLEVGEPHRLSYTWVSGVENTTVTWTLKQDAEGTTHVHLDQTGFKEEQAFSGALYGWQSMANQLEKVLAD</sequence>
<evidence type="ECO:0000313" key="3">
    <source>
        <dbReference type="EMBL" id="WAH44599.1"/>
    </source>
</evidence>
<evidence type="ECO:0000256" key="1">
    <source>
        <dbReference type="ARBA" id="ARBA00006817"/>
    </source>
</evidence>
<dbReference type="EMBL" id="CP104067">
    <property type="protein sequence ID" value="WAH44599.1"/>
    <property type="molecule type" value="Genomic_DNA"/>
</dbReference>
<evidence type="ECO:0000313" key="4">
    <source>
        <dbReference type="Proteomes" id="UP001164761"/>
    </source>
</evidence>
<dbReference type="RefSeq" id="WP_268008479.1">
    <property type="nucleotide sequence ID" value="NZ_BSUT01000001.1"/>
</dbReference>
<comment type="similarity">
    <text evidence="1">Belongs to the AHA1 family.</text>
</comment>
<dbReference type="SUPFAM" id="SSF55961">
    <property type="entry name" value="Bet v1-like"/>
    <property type="match status" value="1"/>
</dbReference>
<dbReference type="Proteomes" id="UP001164761">
    <property type="component" value="Chromosome"/>
</dbReference>